<evidence type="ECO:0000259" key="2">
    <source>
        <dbReference type="Pfam" id="PF00534"/>
    </source>
</evidence>
<dbReference type="GO" id="GO:0016757">
    <property type="term" value="F:glycosyltransferase activity"/>
    <property type="evidence" value="ECO:0007669"/>
    <property type="project" value="InterPro"/>
</dbReference>
<name>A0A090MUU7_AFIFE</name>
<dbReference type="EMBL" id="CCAZ020000002">
    <property type="protein sequence ID" value="CEG09609.1"/>
    <property type="molecule type" value="Genomic_DNA"/>
</dbReference>
<accession>A0A090MUU7</accession>
<dbReference type="Pfam" id="PF00534">
    <property type="entry name" value="Glycos_transf_1"/>
    <property type="match status" value="1"/>
</dbReference>
<dbReference type="RefSeq" id="WP_053083928.1">
    <property type="nucleotide sequence ID" value="NZ_CCAZ020000002.1"/>
</dbReference>
<dbReference type="Gene3D" id="3.40.50.2000">
    <property type="entry name" value="Glycogen Phosphorylase B"/>
    <property type="match status" value="2"/>
</dbReference>
<feature type="compositionally biased region" description="Polar residues" evidence="1">
    <location>
        <begin position="1"/>
        <end position="14"/>
    </location>
</feature>
<comment type="caution">
    <text evidence="4">The sequence shown here is derived from an EMBL/GenBank/DDBJ whole genome shotgun (WGS) entry which is preliminary data.</text>
</comment>
<dbReference type="InterPro" id="IPR028098">
    <property type="entry name" value="Glyco_trans_4-like_N"/>
</dbReference>
<protein>
    <submittedName>
        <fullName evidence="4">N, N'-diacetylbacillosaminyl-diphospho-undecaprenol alpha-1,3-N-acetylgalactosaminyltransferase</fullName>
    </submittedName>
</protein>
<proteinExistence type="predicted"/>
<dbReference type="Pfam" id="PF13439">
    <property type="entry name" value="Glyco_transf_4"/>
    <property type="match status" value="1"/>
</dbReference>
<dbReference type="PANTHER" id="PTHR12526">
    <property type="entry name" value="GLYCOSYLTRANSFERASE"/>
    <property type="match status" value="1"/>
</dbReference>
<dbReference type="Proteomes" id="UP000035762">
    <property type="component" value="Unassembled WGS sequence"/>
</dbReference>
<dbReference type="STRING" id="1035.BN961_03039"/>
<dbReference type="AlphaFoldDB" id="A0A090MUU7"/>
<keyword evidence="5" id="KW-1185">Reference proteome</keyword>
<dbReference type="OrthoDB" id="9790710at2"/>
<evidence type="ECO:0000313" key="4">
    <source>
        <dbReference type="EMBL" id="CEG09609.1"/>
    </source>
</evidence>
<evidence type="ECO:0000256" key="1">
    <source>
        <dbReference type="SAM" id="MobiDB-lite"/>
    </source>
</evidence>
<reference evidence="4 5" key="1">
    <citation type="journal article" date="2014" name="Genome Announc.">
        <title>Genome Sequence of Afipia felis Strain 76713, Isolated in Hospital Water Using an Amoeba Co-Culture Procedure.</title>
        <authorList>
            <person name="Benamar S."/>
            <person name="La Scola B."/>
            <person name="Croce O."/>
        </authorList>
    </citation>
    <scope>NUCLEOTIDE SEQUENCE [LARGE SCALE GENOMIC DNA]</scope>
    <source>
        <strain evidence="4 5">76713</strain>
    </source>
</reference>
<evidence type="ECO:0000259" key="3">
    <source>
        <dbReference type="Pfam" id="PF13439"/>
    </source>
</evidence>
<organism evidence="4 5">
    <name type="scientific">Afipia felis</name>
    <name type="common">Cat scratch disease bacillus</name>
    <dbReference type="NCBI Taxonomy" id="1035"/>
    <lineage>
        <taxon>Bacteria</taxon>
        <taxon>Pseudomonadati</taxon>
        <taxon>Pseudomonadota</taxon>
        <taxon>Alphaproteobacteria</taxon>
        <taxon>Hyphomicrobiales</taxon>
        <taxon>Nitrobacteraceae</taxon>
        <taxon>Afipia</taxon>
    </lineage>
</organism>
<feature type="domain" description="Glycosyltransferase subfamily 4-like N-terminal" evidence="3">
    <location>
        <begin position="63"/>
        <end position="182"/>
    </location>
</feature>
<sequence>MTDGFSSYTESPARNSKHRIKIDLKSVNGGRESIKPSARRHTKPHLLCIGGEDHNLRIPFLLALRRRGFAVTAAGTGDPAPFTRHGIDFHPFRFDRFINPLADRSAIRALTRLITKVGPDIAQSFDTKPNLLVPIAARHLPDVHAIRTINGLGQIYSSRSAMTLTLRQVFPTLHRIAARFTTMTIFQNSDDRAFFERHRMIGQGSLRLIPGSGVDIESFDRAVLDGPSSTEIRQQLNLGQAEVVITVARMTHQKGIPTLLAAAALVNKVRPGVRFLLVGPRDSEGSSAVTQADIDCHAPYVIWAGKRSDIPALLRISDVFAFPTEYREGVPRALLEAALANLPIVATTMPGCTDVVRDRWSGFLVPPRDPHALAERILGVLREREAARAMAARAGLLVLREFGLQLTADRYAEAYLAALNHSPLYGDRSGAGLEMSLQQVEP</sequence>
<dbReference type="PANTHER" id="PTHR12526:SF638">
    <property type="entry name" value="SPORE COAT PROTEIN SA"/>
    <property type="match status" value="1"/>
</dbReference>
<gene>
    <name evidence="4" type="primary">pglA</name>
    <name evidence="4" type="ORF">BN961_03039</name>
</gene>
<feature type="region of interest" description="Disordered" evidence="1">
    <location>
        <begin position="1"/>
        <end position="21"/>
    </location>
</feature>
<feature type="domain" description="Glycosyl transferase family 1" evidence="2">
    <location>
        <begin position="230"/>
        <end position="394"/>
    </location>
</feature>
<evidence type="ECO:0000313" key="5">
    <source>
        <dbReference type="Proteomes" id="UP000035762"/>
    </source>
</evidence>
<dbReference type="InterPro" id="IPR001296">
    <property type="entry name" value="Glyco_trans_1"/>
</dbReference>
<dbReference type="SUPFAM" id="SSF53756">
    <property type="entry name" value="UDP-Glycosyltransferase/glycogen phosphorylase"/>
    <property type="match status" value="1"/>
</dbReference>